<protein>
    <submittedName>
        <fullName evidence="1">Uncharacterized protein</fullName>
    </submittedName>
</protein>
<dbReference type="Proteomes" id="UP001209535">
    <property type="component" value="Unassembled WGS sequence"/>
</dbReference>
<reference evidence="1 2" key="1">
    <citation type="submission" date="2022-10" db="EMBL/GenBank/DDBJ databases">
        <title>Defluviimonas sp. nov., isolated from ocean surface sediments.</title>
        <authorList>
            <person name="He W."/>
            <person name="Wang L."/>
            <person name="Zhang D.-F."/>
        </authorList>
    </citation>
    <scope>NUCLEOTIDE SEQUENCE [LARGE SCALE GENOMIC DNA]</scope>
    <source>
        <strain evidence="1 2">WL0024</strain>
    </source>
</reference>
<accession>A0ABT2X995</accession>
<sequence length="51" mass="5607">MSPGVSAEFLNRDKQRQAIFLPSADGDIISRFSTRAEPPLDLRGTFWLAAG</sequence>
<name>A0ABT2X995_9RHOB</name>
<proteinExistence type="predicted"/>
<dbReference type="EMBL" id="JAOVQO010000035">
    <property type="protein sequence ID" value="MCU9850521.1"/>
    <property type="molecule type" value="Genomic_DNA"/>
</dbReference>
<evidence type="ECO:0000313" key="2">
    <source>
        <dbReference type="Proteomes" id="UP001209535"/>
    </source>
</evidence>
<comment type="caution">
    <text evidence="1">The sequence shown here is derived from an EMBL/GenBank/DDBJ whole genome shotgun (WGS) entry which is preliminary data.</text>
</comment>
<organism evidence="1 2">
    <name type="scientific">Albidovulum salinarum</name>
    <dbReference type="NCBI Taxonomy" id="2984153"/>
    <lineage>
        <taxon>Bacteria</taxon>
        <taxon>Pseudomonadati</taxon>
        <taxon>Pseudomonadota</taxon>
        <taxon>Alphaproteobacteria</taxon>
        <taxon>Rhodobacterales</taxon>
        <taxon>Paracoccaceae</taxon>
        <taxon>Albidovulum</taxon>
    </lineage>
</organism>
<keyword evidence="2" id="KW-1185">Reference proteome</keyword>
<evidence type="ECO:0000313" key="1">
    <source>
        <dbReference type="EMBL" id="MCU9850521.1"/>
    </source>
</evidence>
<gene>
    <name evidence="1" type="ORF">OEZ60_21310</name>
</gene>